<dbReference type="STRING" id="478820.A0A196SMP5"/>
<dbReference type="InterPro" id="IPR029021">
    <property type="entry name" value="Prot-tyrosine_phosphatase-like"/>
</dbReference>
<dbReference type="CDD" id="cd14497">
    <property type="entry name" value="PTP_PTEN-like"/>
    <property type="match status" value="1"/>
</dbReference>
<reference evidence="4 5" key="1">
    <citation type="submission" date="2016-05" db="EMBL/GenBank/DDBJ databases">
        <title>Nuclear genome of Blastocystis sp. subtype 1 NandII.</title>
        <authorList>
            <person name="Gentekaki E."/>
            <person name="Curtis B."/>
            <person name="Stairs C."/>
            <person name="Eme L."/>
            <person name="Herman E."/>
            <person name="Klimes V."/>
            <person name="Arias M.C."/>
            <person name="Elias M."/>
            <person name="Hilliou F."/>
            <person name="Klute M."/>
            <person name="Malik S.-B."/>
            <person name="Pightling A."/>
            <person name="Rachubinski R."/>
            <person name="Salas D."/>
            <person name="Schlacht A."/>
            <person name="Suga H."/>
            <person name="Archibald J."/>
            <person name="Ball S.G."/>
            <person name="Clark G."/>
            <person name="Dacks J."/>
            <person name="Van Der Giezen M."/>
            <person name="Tsaousis A."/>
            <person name="Roger A."/>
        </authorList>
    </citation>
    <scope>NUCLEOTIDE SEQUENCE [LARGE SCALE GENOMIC DNA]</scope>
    <source>
        <strain evidence="5">ATCC 50177 / NandII</strain>
    </source>
</reference>
<dbReference type="PANTHER" id="PTHR12305:SF94">
    <property type="entry name" value="PHOSPHATIDYLINOSITOL-3,4,5-TRISPHOSPHATE 3-PHOSPHATASE"/>
    <property type="match status" value="1"/>
</dbReference>
<keyword evidence="5" id="KW-1185">Reference proteome</keyword>
<proteinExistence type="predicted"/>
<dbReference type="Gene3D" id="2.60.40.1110">
    <property type="match status" value="1"/>
</dbReference>
<gene>
    <name evidence="4" type="ORF">AV274_0732</name>
</gene>
<evidence type="ECO:0000256" key="1">
    <source>
        <dbReference type="ARBA" id="ARBA00022801"/>
    </source>
</evidence>
<dbReference type="GO" id="GO:0016314">
    <property type="term" value="F:phosphatidylinositol-3,4,5-trisphosphate 3-phosphatase activity"/>
    <property type="evidence" value="ECO:0007669"/>
    <property type="project" value="TreeGrafter"/>
</dbReference>
<evidence type="ECO:0000259" key="3">
    <source>
        <dbReference type="PROSITE" id="PS51182"/>
    </source>
</evidence>
<dbReference type="SUPFAM" id="SSF52799">
    <property type="entry name" value="(Phosphotyrosine protein) phosphatases II"/>
    <property type="match status" value="1"/>
</dbReference>
<dbReference type="AlphaFoldDB" id="A0A196SMP5"/>
<dbReference type="SUPFAM" id="SSF49562">
    <property type="entry name" value="C2 domain (Calcium/lipid-binding domain, CaLB)"/>
    <property type="match status" value="1"/>
</dbReference>
<keyword evidence="1" id="KW-0378">Hydrolase</keyword>
<feature type="domain" description="Phosphatase tensin-type" evidence="2">
    <location>
        <begin position="46"/>
        <end position="218"/>
    </location>
</feature>
<evidence type="ECO:0000313" key="4">
    <source>
        <dbReference type="EMBL" id="OAO17536.1"/>
    </source>
</evidence>
<dbReference type="PROSITE" id="PS51182">
    <property type="entry name" value="C2_TENSIN"/>
    <property type="match status" value="1"/>
</dbReference>
<dbReference type="EMBL" id="LXWW01000026">
    <property type="protein sequence ID" value="OAO17536.1"/>
    <property type="molecule type" value="Genomic_DNA"/>
</dbReference>
<evidence type="ECO:0000313" key="5">
    <source>
        <dbReference type="Proteomes" id="UP000078348"/>
    </source>
</evidence>
<dbReference type="SMART" id="SM01326">
    <property type="entry name" value="PTEN_C2"/>
    <property type="match status" value="1"/>
</dbReference>
<dbReference type="OrthoDB" id="16692at2759"/>
<dbReference type="Gene3D" id="3.90.190.10">
    <property type="entry name" value="Protein tyrosine phosphatase superfamily"/>
    <property type="match status" value="1"/>
</dbReference>
<name>A0A196SMP5_BLAHN</name>
<protein>
    <submittedName>
        <fullName evidence="4">Phosphatidylinositol-3,4,5-trisphosphate 3-phosphatase</fullName>
    </submittedName>
</protein>
<feature type="domain" description="C2 tensin-type" evidence="3">
    <location>
        <begin position="222"/>
        <end position="355"/>
    </location>
</feature>
<dbReference type="Pfam" id="PF10409">
    <property type="entry name" value="PTEN_C2"/>
    <property type="match status" value="1"/>
</dbReference>
<dbReference type="InterPro" id="IPR014020">
    <property type="entry name" value="Tensin_C2-dom"/>
</dbReference>
<sequence length="483" mass="53773">MFSKWLETAKDSANKLYSMGKSVLQDSIETISTATNELNEKANTYIRENMIRAPDDLTYITPNLIAMGYPGNPKTRNLKSAMNKGDATAYYLEAKHADHYKLFNLAEEPYDTILFHDRVVNYNLCGYPAPGLGLLVRICTDVESWLSSSADNVAVIHCYDGKGRTMLVCACVMTWLRWFNSPTEALAVCLDRRGLPESVMCPSQLRYLFYFESLLQGNKPSPDAMVLSAVEVAVLPDAEDGSCSPFIEVYNQNKLVFSSFVPGSKTKGTITPLNAKDSAVFHPAVTVRGNVMIRCRHLSAAQGKPVTLFRCQFYTGFVKLFQLNLNTNDLDASVALPAELKCNATFTPAAEQAEVEDPYEQLIVSESSSLWSEVLKKKESRGVQVEGRKNAFVVGNIRSSKRDSGLFKTENRDYVNELSKLEDQLKEAPPAEQPPAEEETMDLDTILQSYEKDLNLAGGEDGAEVNVEDFDLKDYENVLEEAK</sequence>
<comment type="caution">
    <text evidence="4">The sequence shown here is derived from an EMBL/GenBank/DDBJ whole genome shotgun (WGS) entry which is preliminary data.</text>
</comment>
<dbReference type="InterPro" id="IPR029023">
    <property type="entry name" value="Tensin_phosphatase"/>
</dbReference>
<dbReference type="InterPro" id="IPR051281">
    <property type="entry name" value="Dual-spec_lipid-protein_phosph"/>
</dbReference>
<accession>A0A196SMP5</accession>
<evidence type="ECO:0000259" key="2">
    <source>
        <dbReference type="PROSITE" id="PS51181"/>
    </source>
</evidence>
<dbReference type="PANTHER" id="PTHR12305">
    <property type="entry name" value="PHOSPHATASE WITH HOMOLOGY TO TENSIN"/>
    <property type="match status" value="1"/>
</dbReference>
<organism evidence="4 5">
    <name type="scientific">Blastocystis sp. subtype 1 (strain ATCC 50177 / NandII)</name>
    <dbReference type="NCBI Taxonomy" id="478820"/>
    <lineage>
        <taxon>Eukaryota</taxon>
        <taxon>Sar</taxon>
        <taxon>Stramenopiles</taxon>
        <taxon>Bigyra</taxon>
        <taxon>Opalozoa</taxon>
        <taxon>Opalinata</taxon>
        <taxon>Blastocystidae</taxon>
        <taxon>Blastocystis</taxon>
    </lineage>
</organism>
<dbReference type="PROSITE" id="PS51181">
    <property type="entry name" value="PPASE_TENSIN"/>
    <property type="match status" value="1"/>
</dbReference>
<dbReference type="GO" id="GO:0005829">
    <property type="term" value="C:cytosol"/>
    <property type="evidence" value="ECO:0007669"/>
    <property type="project" value="TreeGrafter"/>
</dbReference>
<dbReference type="InterPro" id="IPR035892">
    <property type="entry name" value="C2_domain_sf"/>
</dbReference>
<dbReference type="Proteomes" id="UP000078348">
    <property type="component" value="Unassembled WGS sequence"/>
</dbReference>